<protein>
    <recommendedName>
        <fullName evidence="3">Apolipoprotein D</fullName>
    </recommendedName>
</protein>
<evidence type="ECO:0000256" key="1">
    <source>
        <dbReference type="ARBA" id="ARBA00004613"/>
    </source>
</evidence>
<dbReference type="EMBL" id="BLXT01005648">
    <property type="protein sequence ID" value="GFO24810.1"/>
    <property type="molecule type" value="Genomic_DNA"/>
</dbReference>
<feature type="domain" description="Lipocalin/cytosolic fatty-acid binding" evidence="13">
    <location>
        <begin position="41"/>
        <end position="194"/>
    </location>
</feature>
<dbReference type="InterPro" id="IPR002969">
    <property type="entry name" value="ApolipopD"/>
</dbReference>
<evidence type="ECO:0000256" key="12">
    <source>
        <dbReference type="PIRSR" id="PIRSR036893-51"/>
    </source>
</evidence>
<dbReference type="PANTHER" id="PTHR10612:SF34">
    <property type="entry name" value="APOLIPOPROTEIN D"/>
    <property type="match status" value="1"/>
</dbReference>
<dbReference type="GO" id="GO:0042246">
    <property type="term" value="P:tissue regeneration"/>
    <property type="evidence" value="ECO:0007669"/>
    <property type="project" value="InterPro"/>
</dbReference>
<evidence type="ECO:0000313" key="15">
    <source>
        <dbReference type="Proteomes" id="UP000735302"/>
    </source>
</evidence>
<evidence type="ECO:0000256" key="3">
    <source>
        <dbReference type="ARBA" id="ARBA00019890"/>
    </source>
</evidence>
<feature type="signal peptide" evidence="11">
    <location>
        <begin position="1"/>
        <end position="23"/>
    </location>
</feature>
<name>A0AAV4C0B2_9GAST</name>
<accession>A0AAV4C0B2</accession>
<feature type="chain" id="PRO_5043115383" description="Apolipoprotein D" evidence="11">
    <location>
        <begin position="24"/>
        <end position="213"/>
    </location>
</feature>
<comment type="similarity">
    <text evidence="2 11">Belongs to the calycin superfamily. Lipocalin family.</text>
</comment>
<gene>
    <name evidence="14" type="ORF">PoB_005131500</name>
</gene>
<keyword evidence="9" id="KW-0325">Glycoprotein</keyword>
<dbReference type="Gene3D" id="2.40.128.20">
    <property type="match status" value="1"/>
</dbReference>
<keyword evidence="4" id="KW-0813">Transport</keyword>
<sequence length="213" mass="23137">MDSVLLAKFVTLTLVLLAGSADGQVVLKFGKCPKVVGQPTLDKDKYFGVWYEYERFPAIFEAGLDCTSATYSPAEDAIKVTNNGTLRTDLLGKKVVLRNSTSNGRAVVINPDKPAELSVAFGGAPQSKRANYKIMATDYTTYSVIFSCTQLEEVNLQFAWILTRARGVAPPNLKRLKSKLAAAGVDVTEFFVVDQKDCPAKGPTTADIVMDEV</sequence>
<organism evidence="14 15">
    <name type="scientific">Plakobranchus ocellatus</name>
    <dbReference type="NCBI Taxonomy" id="259542"/>
    <lineage>
        <taxon>Eukaryota</taxon>
        <taxon>Metazoa</taxon>
        <taxon>Spiralia</taxon>
        <taxon>Lophotrochozoa</taxon>
        <taxon>Mollusca</taxon>
        <taxon>Gastropoda</taxon>
        <taxon>Heterobranchia</taxon>
        <taxon>Euthyneura</taxon>
        <taxon>Panpulmonata</taxon>
        <taxon>Sacoglossa</taxon>
        <taxon>Placobranchoidea</taxon>
        <taxon>Plakobranchidae</taxon>
        <taxon>Plakobranchus</taxon>
    </lineage>
</organism>
<keyword evidence="8" id="KW-1015">Disulfide bond</keyword>
<evidence type="ECO:0000259" key="13">
    <source>
        <dbReference type="Pfam" id="PF08212"/>
    </source>
</evidence>
<dbReference type="SUPFAM" id="SSF50814">
    <property type="entry name" value="Lipocalins"/>
    <property type="match status" value="1"/>
</dbReference>
<evidence type="ECO:0000313" key="14">
    <source>
        <dbReference type="EMBL" id="GFO24810.1"/>
    </source>
</evidence>
<dbReference type="GO" id="GO:0000302">
    <property type="term" value="P:response to reactive oxygen species"/>
    <property type="evidence" value="ECO:0007669"/>
    <property type="project" value="TreeGrafter"/>
</dbReference>
<comment type="subcellular location">
    <subcellularLocation>
        <location evidence="1">Secreted</location>
    </subcellularLocation>
</comment>
<keyword evidence="15" id="KW-1185">Reference proteome</keyword>
<dbReference type="GO" id="GO:0008289">
    <property type="term" value="F:lipid binding"/>
    <property type="evidence" value="ECO:0007669"/>
    <property type="project" value="UniProtKB-KW"/>
</dbReference>
<evidence type="ECO:0000256" key="11">
    <source>
        <dbReference type="PIRNR" id="PIRNR036893"/>
    </source>
</evidence>
<keyword evidence="6 11" id="KW-0732">Signal</keyword>
<evidence type="ECO:0000256" key="2">
    <source>
        <dbReference type="ARBA" id="ARBA00006889"/>
    </source>
</evidence>
<dbReference type="GO" id="GO:0006869">
    <property type="term" value="P:lipid transport"/>
    <property type="evidence" value="ECO:0007669"/>
    <property type="project" value="InterPro"/>
</dbReference>
<evidence type="ECO:0000256" key="4">
    <source>
        <dbReference type="ARBA" id="ARBA00022448"/>
    </source>
</evidence>
<dbReference type="GO" id="GO:0006629">
    <property type="term" value="P:lipid metabolic process"/>
    <property type="evidence" value="ECO:0007669"/>
    <property type="project" value="TreeGrafter"/>
</dbReference>
<comment type="caution">
    <text evidence="14">The sequence shown here is derived from an EMBL/GenBank/DDBJ whole genome shotgun (WGS) entry which is preliminary data.</text>
</comment>
<dbReference type="GO" id="GO:0005576">
    <property type="term" value="C:extracellular region"/>
    <property type="evidence" value="ECO:0007669"/>
    <property type="project" value="UniProtKB-SubCell"/>
</dbReference>
<dbReference type="AlphaFoldDB" id="A0AAV4C0B2"/>
<dbReference type="PRINTS" id="PR01219">
    <property type="entry name" value="APOLIPOPROTD"/>
</dbReference>
<evidence type="ECO:0000256" key="10">
    <source>
        <dbReference type="ARBA" id="ARBA00023283"/>
    </source>
</evidence>
<reference evidence="14 15" key="1">
    <citation type="journal article" date="2021" name="Elife">
        <title>Chloroplast acquisition without the gene transfer in kleptoplastic sea slugs, Plakobranchus ocellatus.</title>
        <authorList>
            <person name="Maeda T."/>
            <person name="Takahashi S."/>
            <person name="Yoshida T."/>
            <person name="Shimamura S."/>
            <person name="Takaki Y."/>
            <person name="Nagai Y."/>
            <person name="Toyoda A."/>
            <person name="Suzuki Y."/>
            <person name="Arimoto A."/>
            <person name="Ishii H."/>
            <person name="Satoh N."/>
            <person name="Nishiyama T."/>
            <person name="Hasebe M."/>
            <person name="Maruyama T."/>
            <person name="Minagawa J."/>
            <person name="Obokata J."/>
            <person name="Shigenobu S."/>
        </authorList>
    </citation>
    <scope>NUCLEOTIDE SEQUENCE [LARGE SCALE GENOMIC DNA]</scope>
</reference>
<evidence type="ECO:0000256" key="5">
    <source>
        <dbReference type="ARBA" id="ARBA00022525"/>
    </source>
</evidence>
<dbReference type="GO" id="GO:0005737">
    <property type="term" value="C:cytoplasm"/>
    <property type="evidence" value="ECO:0007669"/>
    <property type="project" value="TreeGrafter"/>
</dbReference>
<dbReference type="Pfam" id="PF08212">
    <property type="entry name" value="Lipocalin_2"/>
    <property type="match status" value="1"/>
</dbReference>
<keyword evidence="7" id="KW-0446">Lipid-binding</keyword>
<keyword evidence="10" id="KW-0873">Pyrrolidone carboxylic acid</keyword>
<feature type="binding site" evidence="12">
    <location>
        <position position="126"/>
    </location>
    <ligand>
        <name>substrate</name>
    </ligand>
</feature>
<dbReference type="InterPro" id="IPR012674">
    <property type="entry name" value="Calycin"/>
</dbReference>
<evidence type="ECO:0000256" key="9">
    <source>
        <dbReference type="ARBA" id="ARBA00023180"/>
    </source>
</evidence>
<evidence type="ECO:0000256" key="8">
    <source>
        <dbReference type="ARBA" id="ARBA00023157"/>
    </source>
</evidence>
<dbReference type="InterPro" id="IPR000566">
    <property type="entry name" value="Lipocln_cytosolic_FA-bd_dom"/>
</dbReference>
<keyword evidence="5" id="KW-0964">Secreted</keyword>
<dbReference type="InterPro" id="IPR022271">
    <property type="entry name" value="Lipocalin_ApoD"/>
</dbReference>
<dbReference type="FunFam" id="2.40.128.20:FF:000003">
    <property type="entry name" value="Apolipoprotein D"/>
    <property type="match status" value="1"/>
</dbReference>
<evidence type="ECO:0000256" key="7">
    <source>
        <dbReference type="ARBA" id="ARBA00023121"/>
    </source>
</evidence>
<proteinExistence type="inferred from homology"/>
<dbReference type="PANTHER" id="PTHR10612">
    <property type="entry name" value="APOLIPOPROTEIN D"/>
    <property type="match status" value="1"/>
</dbReference>
<dbReference type="PIRSF" id="PIRSF036893">
    <property type="entry name" value="Lipocalin_ApoD"/>
    <property type="match status" value="1"/>
</dbReference>
<dbReference type="Proteomes" id="UP000735302">
    <property type="component" value="Unassembled WGS sequence"/>
</dbReference>
<evidence type="ECO:0000256" key="6">
    <source>
        <dbReference type="ARBA" id="ARBA00022729"/>
    </source>
</evidence>
<dbReference type="GO" id="GO:0007420">
    <property type="term" value="P:brain development"/>
    <property type="evidence" value="ECO:0007669"/>
    <property type="project" value="InterPro"/>
</dbReference>